<accession>A0ABP5FY03</accession>
<proteinExistence type="predicted"/>
<name>A0ABP5FY03_9MICO</name>
<dbReference type="NCBIfam" id="NF033681">
    <property type="entry name" value="ExeM_NucH_DNase"/>
    <property type="match status" value="1"/>
</dbReference>
<dbReference type="PANTHER" id="PTHR42834">
    <property type="entry name" value="ENDONUCLEASE/EXONUCLEASE/PHOSPHATASE FAMILY PROTEIN (AFU_ORTHOLOGUE AFUA_3G09210)"/>
    <property type="match status" value="1"/>
</dbReference>
<keyword evidence="1" id="KW-0732">Signal</keyword>
<evidence type="ECO:0000313" key="4">
    <source>
        <dbReference type="Proteomes" id="UP001501196"/>
    </source>
</evidence>
<dbReference type="EMBL" id="BAAAPW010000002">
    <property type="protein sequence ID" value="GAA2033087.1"/>
    <property type="molecule type" value="Genomic_DNA"/>
</dbReference>
<evidence type="ECO:0000256" key="1">
    <source>
        <dbReference type="SAM" id="SignalP"/>
    </source>
</evidence>
<organism evidence="3 4">
    <name type="scientific">Agromyces tropicus</name>
    <dbReference type="NCBI Taxonomy" id="555371"/>
    <lineage>
        <taxon>Bacteria</taxon>
        <taxon>Bacillati</taxon>
        <taxon>Actinomycetota</taxon>
        <taxon>Actinomycetes</taxon>
        <taxon>Micrococcales</taxon>
        <taxon>Microbacteriaceae</taxon>
        <taxon>Agromyces</taxon>
    </lineage>
</organism>
<dbReference type="Pfam" id="PF00932">
    <property type="entry name" value="LTD"/>
    <property type="match status" value="1"/>
</dbReference>
<dbReference type="PROSITE" id="PS51841">
    <property type="entry name" value="LTD"/>
    <property type="match status" value="1"/>
</dbReference>
<comment type="caution">
    <text evidence="3">The sequence shown here is derived from an EMBL/GenBank/DDBJ whole genome shotgun (WGS) entry which is preliminary data.</text>
</comment>
<evidence type="ECO:0000259" key="2">
    <source>
        <dbReference type="PROSITE" id="PS51841"/>
    </source>
</evidence>
<reference evidence="4" key="1">
    <citation type="journal article" date="2019" name="Int. J. Syst. Evol. Microbiol.">
        <title>The Global Catalogue of Microorganisms (GCM) 10K type strain sequencing project: providing services to taxonomists for standard genome sequencing and annotation.</title>
        <authorList>
            <consortium name="The Broad Institute Genomics Platform"/>
            <consortium name="The Broad Institute Genome Sequencing Center for Infectious Disease"/>
            <person name="Wu L."/>
            <person name="Ma J."/>
        </authorList>
    </citation>
    <scope>NUCLEOTIDE SEQUENCE [LARGE SCALE GENOMIC DNA]</scope>
    <source>
        <strain evidence="4">JCM 15672</strain>
    </source>
</reference>
<feature type="signal peptide" evidence="1">
    <location>
        <begin position="1"/>
        <end position="28"/>
    </location>
</feature>
<evidence type="ECO:0000313" key="3">
    <source>
        <dbReference type="EMBL" id="GAA2033087.1"/>
    </source>
</evidence>
<dbReference type="RefSeq" id="WP_344371632.1">
    <property type="nucleotide sequence ID" value="NZ_BAAAPW010000002.1"/>
</dbReference>
<feature type="domain" description="LTD" evidence="2">
    <location>
        <begin position="25"/>
        <end position="141"/>
    </location>
</feature>
<feature type="chain" id="PRO_5046420337" description="LTD domain-containing protein" evidence="1">
    <location>
        <begin position="29"/>
        <end position="1064"/>
    </location>
</feature>
<dbReference type="InterPro" id="IPR036691">
    <property type="entry name" value="Endo/exonu/phosph_ase_sf"/>
</dbReference>
<sequence length="1064" mass="110984">MQRTVRRLTVGVTAAALMGVGLAVPATAAVAADAGPSDLIISEYVEGSSFNKAVELYNPTDADIPLDSYSLGVYFNGSPTLTSGGTFALSGTVAAGGTFVFADEDLTAYADQVTASSLWNGDDAIVLRRGDVVVDSLGQVGFDPGAQWGTGLTSTQDNTLRRNADVCVGDTIVDDVFDPTVEWTGFAQDTFDGLGSHTAACGDVEPATPVINEFSASTTGADVEYVELLGAPGADLSGYVVLEIEGDATSTSTAPIGTVDEVITLGTADADGRLLVNLPANALENGTMSLLLVEGFTGALGDDLDSDDDGVFDDGPGRPMIVDAIAVDDGSNSLDRTFGGTTLAVAYDGLSFAPGGASRIPDGTDTDSTSDWVRNDFDLAGIPGFTGSLVSGEALNTPGELNSVGEEPPPAVADCDVDAASIGSVQGAGATSPVVGQTVRIEGVVTGDFQVGGFNGYYVQDEGDGDAATSDGIFVYAPGGADVAEGDLVHVLGSVSEFNGLTEITAADVEVCDSGVALPPVAEVTLPADDATYESLEGMRVTLPQDLAIIEYFNFDRFGEIVLGTERQYQPTALYEPGSPEAVELAAENAANRITLDDGRSVQNPDPAIHPNGEEFTLENRFRGGDLVTDATGILDYRFDLWRVQPTQGAEYTPVNPRTDVPEVGGDFTVASFNVLNYFTTLGSRGASTPEEFDRQEAKIVSAITAIDADVFGLIEIENNGTAVQTLVDAINDALGEDVYSAIDTGVVGTDEITTAFIYKPSAVEAVGDFAVLDSSVDPAFDDDKNRPALAQTFADLENGEEVTVVVNHFKSKGSSCDDVGDPEDPDGQGNCNGVRTAAAEALVDWLATGPTGAEPGRELIIGDLNSYDHEDPIEVLTSAGYTDLLLREQGEEAYSYVFDGQLGYLDYGLVGSELAAKVTGASTWAINADEPDLLDYLMEFKQDAQDAIFAPDPYRSSDHDPVIVGFDLTAPELEVAADPSVVFPPNAKWVTVGFDIQATDASGEVEVSLVDATASGHKADVEIVSDTEARVLARYGAVYVFTFEATDPYGNTTTKEVTVTVGP</sequence>
<dbReference type="CDD" id="cd10283">
    <property type="entry name" value="MnuA_DNase1-like"/>
    <property type="match status" value="1"/>
</dbReference>
<keyword evidence="4" id="KW-1185">Reference proteome</keyword>
<gene>
    <name evidence="3" type="ORF">GCM10009819_16450</name>
</gene>
<protein>
    <recommendedName>
        <fullName evidence="2">LTD domain-containing protein</fullName>
    </recommendedName>
</protein>
<dbReference type="Proteomes" id="UP001501196">
    <property type="component" value="Unassembled WGS sequence"/>
</dbReference>
<dbReference type="SUPFAM" id="SSF56219">
    <property type="entry name" value="DNase I-like"/>
    <property type="match status" value="1"/>
</dbReference>
<dbReference type="Gene3D" id="3.60.10.10">
    <property type="entry name" value="Endonuclease/exonuclease/phosphatase"/>
    <property type="match status" value="1"/>
</dbReference>
<dbReference type="CDD" id="cd04486">
    <property type="entry name" value="YhcR_OBF_like"/>
    <property type="match status" value="1"/>
</dbReference>
<dbReference type="InterPro" id="IPR047971">
    <property type="entry name" value="ExeM-like"/>
</dbReference>
<dbReference type="PANTHER" id="PTHR42834:SF1">
    <property type="entry name" value="ENDONUCLEASE_EXONUCLEASE_PHOSPHATASE FAMILY PROTEIN (AFU_ORTHOLOGUE AFUA_3G09210)"/>
    <property type="match status" value="1"/>
</dbReference>
<dbReference type="InterPro" id="IPR001322">
    <property type="entry name" value="Lamin_tail_dom"/>
</dbReference>